<feature type="region of interest" description="Disordered" evidence="1">
    <location>
        <begin position="297"/>
        <end position="322"/>
    </location>
</feature>
<evidence type="ECO:0000256" key="1">
    <source>
        <dbReference type="SAM" id="MobiDB-lite"/>
    </source>
</evidence>
<evidence type="ECO:0000313" key="4">
    <source>
        <dbReference type="EMBL" id="KAE9282911.1"/>
    </source>
</evidence>
<dbReference type="InterPro" id="IPR001584">
    <property type="entry name" value="Integrase_cat-core"/>
</dbReference>
<dbReference type="InterPro" id="IPR036397">
    <property type="entry name" value="RNaseH_sf"/>
</dbReference>
<dbReference type="PANTHER" id="PTHR37984:SF5">
    <property type="entry name" value="PROTEIN NYNRIN-LIKE"/>
    <property type="match status" value="1"/>
</dbReference>
<gene>
    <name evidence="3" type="ORF">PR001_g26338</name>
    <name evidence="4" type="ORF">PR003_g27276</name>
</gene>
<evidence type="ECO:0000313" key="6">
    <source>
        <dbReference type="Proteomes" id="UP000434957"/>
    </source>
</evidence>
<reference evidence="4 6" key="1">
    <citation type="submission" date="2018-08" db="EMBL/GenBank/DDBJ databases">
        <title>Genomic investigation of the strawberry pathogen Phytophthora fragariae indicates pathogenicity is determined by transcriptional variation in three key races.</title>
        <authorList>
            <person name="Adams T.M."/>
            <person name="Armitage A.D."/>
            <person name="Sobczyk M.K."/>
            <person name="Bates H.J."/>
            <person name="Dunwell J.M."/>
            <person name="Nellist C.F."/>
            <person name="Harrison R.J."/>
        </authorList>
    </citation>
    <scope>NUCLEOTIDE SEQUENCE [LARGE SCALE GENOMIC DNA]</scope>
    <source>
        <strain evidence="3 5">SCRP249</strain>
        <strain evidence="4 6">SCRP333</strain>
    </source>
</reference>
<proteinExistence type="predicted"/>
<sequence length="669" mass="73166">MPIYTRETLFEDLGVGSDVDMEEGEEAKESSSSRREESSVGTRRPREDDSDVSSSKRSRSGSDRPLADAGDDDDSTPSAAVTSRTNPVRDPWMPSPSEIQSRYGSTSPVGRYALYSCSAINDDDVTKELDFDPAMDQRHDYYIGLFYELRFYGNKKHSRKSKVTEWEALCQSWSAFVENFNRNPAGYRERVRSASERYERFSKRPKILRLHEGAVKAGIPCAVPSGVACAHCQNGAVRLSERDINGYTGISVPVELKTLREKLITQLSSEIAEGERNTQPRAVGNYSSRSSFTPFGGAAGGGIRTPSPFPERRSSGRSAAPTYRGQETFGIQRVVIPADPSAWRFVSMDFIFGLPRDAEGRTGVLIFVDRFSKMVFLAPIAAEVTADESAELFLDLVFRHHGLPESIVSDRDPRFTSAFWTRLFALLGTRLLMSTAAHPETDGQTERANRVLEDVLRSYATYFVSWGSFLPMVEFALNNSTHTSTGLTLFFVNNARHPCVPALLAVRSSNAAAVSTLGGGGMAPTSKSARVSSEPLLPPSAKSNTGDAILEGHVLHGVAHEDLFAVGVASPATPAIANFTPAATPTPIDSAAVSEFLLHRQAITRFVRDALQVAVDHQKANADQRGRKNMSSFRRDERVLLSTEGIQGTAVTNLGANKLAPRFIGPFKC</sequence>
<accession>A0A6A4C912</accession>
<dbReference type="SUPFAM" id="SSF53098">
    <property type="entry name" value="Ribonuclease H-like"/>
    <property type="match status" value="1"/>
</dbReference>
<feature type="region of interest" description="Disordered" evidence="1">
    <location>
        <begin position="1"/>
        <end position="105"/>
    </location>
</feature>
<dbReference type="EMBL" id="QXFT01003756">
    <property type="protein sequence ID" value="KAE9282911.1"/>
    <property type="molecule type" value="Genomic_DNA"/>
</dbReference>
<organism evidence="4 6">
    <name type="scientific">Phytophthora rubi</name>
    <dbReference type="NCBI Taxonomy" id="129364"/>
    <lineage>
        <taxon>Eukaryota</taxon>
        <taxon>Sar</taxon>
        <taxon>Stramenopiles</taxon>
        <taxon>Oomycota</taxon>
        <taxon>Peronosporomycetes</taxon>
        <taxon>Peronosporales</taxon>
        <taxon>Peronosporaceae</taxon>
        <taxon>Phytophthora</taxon>
    </lineage>
</organism>
<dbReference type="InterPro" id="IPR050951">
    <property type="entry name" value="Retrovirus_Pol_polyprotein"/>
</dbReference>
<dbReference type="GO" id="GO:0003676">
    <property type="term" value="F:nucleic acid binding"/>
    <property type="evidence" value="ECO:0007669"/>
    <property type="project" value="InterPro"/>
</dbReference>
<feature type="domain" description="Integrase catalytic" evidence="2">
    <location>
        <begin position="336"/>
        <end position="497"/>
    </location>
</feature>
<dbReference type="Proteomes" id="UP000434957">
    <property type="component" value="Unassembled WGS sequence"/>
</dbReference>
<dbReference type="GO" id="GO:0015074">
    <property type="term" value="P:DNA integration"/>
    <property type="evidence" value="ECO:0007669"/>
    <property type="project" value="InterPro"/>
</dbReference>
<name>A0A6A4C912_9STRA</name>
<comment type="caution">
    <text evidence="4">The sequence shown here is derived from an EMBL/GenBank/DDBJ whole genome shotgun (WGS) entry which is preliminary data.</text>
</comment>
<dbReference type="Gene3D" id="3.30.420.10">
    <property type="entry name" value="Ribonuclease H-like superfamily/Ribonuclease H"/>
    <property type="match status" value="1"/>
</dbReference>
<dbReference type="PANTHER" id="PTHR37984">
    <property type="entry name" value="PROTEIN CBG26694"/>
    <property type="match status" value="1"/>
</dbReference>
<evidence type="ECO:0000313" key="5">
    <source>
        <dbReference type="Proteomes" id="UP000429607"/>
    </source>
</evidence>
<evidence type="ECO:0000259" key="2">
    <source>
        <dbReference type="PROSITE" id="PS50994"/>
    </source>
</evidence>
<dbReference type="EMBL" id="QXFV01003863">
    <property type="protein sequence ID" value="KAE8973338.1"/>
    <property type="molecule type" value="Genomic_DNA"/>
</dbReference>
<dbReference type="InterPro" id="IPR012337">
    <property type="entry name" value="RNaseH-like_sf"/>
</dbReference>
<dbReference type="PROSITE" id="PS50994">
    <property type="entry name" value="INTEGRASE"/>
    <property type="match status" value="1"/>
</dbReference>
<feature type="compositionally biased region" description="Basic and acidic residues" evidence="1">
    <location>
        <begin position="27"/>
        <end position="38"/>
    </location>
</feature>
<keyword evidence="6" id="KW-1185">Reference proteome</keyword>
<dbReference type="Proteomes" id="UP000429607">
    <property type="component" value="Unassembled WGS sequence"/>
</dbReference>
<protein>
    <recommendedName>
        <fullName evidence="2">Integrase catalytic domain-containing protein</fullName>
    </recommendedName>
</protein>
<dbReference type="AlphaFoldDB" id="A0A6A4C912"/>
<feature type="region of interest" description="Disordered" evidence="1">
    <location>
        <begin position="519"/>
        <end position="540"/>
    </location>
</feature>
<evidence type="ECO:0000313" key="3">
    <source>
        <dbReference type="EMBL" id="KAE8973338.1"/>
    </source>
</evidence>